<evidence type="ECO:0000313" key="2">
    <source>
        <dbReference type="EMBL" id="GME71780.1"/>
    </source>
</evidence>
<protein>
    <submittedName>
        <fullName evidence="2">Unnamed protein product</fullName>
    </submittedName>
</protein>
<feature type="compositionally biased region" description="Basic and acidic residues" evidence="1">
    <location>
        <begin position="118"/>
        <end position="129"/>
    </location>
</feature>
<evidence type="ECO:0000256" key="1">
    <source>
        <dbReference type="SAM" id="MobiDB-lite"/>
    </source>
</evidence>
<evidence type="ECO:0000313" key="3">
    <source>
        <dbReference type="Proteomes" id="UP001165063"/>
    </source>
</evidence>
<name>A0A9W6SZT9_AMBMO</name>
<dbReference type="Proteomes" id="UP001165063">
    <property type="component" value="Unassembled WGS sequence"/>
</dbReference>
<accession>A0A9W6SZT9</accession>
<proteinExistence type="predicted"/>
<dbReference type="AlphaFoldDB" id="A0A9W6SZT9"/>
<feature type="region of interest" description="Disordered" evidence="1">
    <location>
        <begin position="93"/>
        <end position="129"/>
    </location>
</feature>
<reference evidence="2" key="1">
    <citation type="submission" date="2023-04" db="EMBL/GenBank/DDBJ databases">
        <title>Ambrosiozyma monospora NBRC 1965.</title>
        <authorList>
            <person name="Ichikawa N."/>
            <person name="Sato H."/>
            <person name="Tonouchi N."/>
        </authorList>
    </citation>
    <scope>NUCLEOTIDE SEQUENCE</scope>
    <source>
        <strain evidence="2">NBRC 1965</strain>
    </source>
</reference>
<dbReference type="EMBL" id="BSXU01010332">
    <property type="protein sequence ID" value="GME71780.1"/>
    <property type="molecule type" value="Genomic_DNA"/>
</dbReference>
<comment type="caution">
    <text evidence="2">The sequence shown here is derived from an EMBL/GenBank/DDBJ whole genome shotgun (WGS) entry which is preliminary data.</text>
</comment>
<keyword evidence="3" id="KW-1185">Reference proteome</keyword>
<sequence>MPTSETARSWMSDAFNQLVKNFNTPNNKQLAKIFTSTHNQHQHQQNQNQKQSHLMEYDDEKILTSNIPKEQVEKLANYFQNLIIKAVNTANSSSVANNHSHNRDETNVNTSKKKSKSRKCDSKSDDTDTRGLTRAEFVKFILGQIGSQLKDLPFYMLIISLEKLKRCPKIDLKGQLLTTKINYVSENRDQGSRKVMLSGLIRLFRIQSSTDGDQIK</sequence>
<organism evidence="2 3">
    <name type="scientific">Ambrosiozyma monospora</name>
    <name type="common">Yeast</name>
    <name type="synonym">Endomycopsis monosporus</name>
    <dbReference type="NCBI Taxonomy" id="43982"/>
    <lineage>
        <taxon>Eukaryota</taxon>
        <taxon>Fungi</taxon>
        <taxon>Dikarya</taxon>
        <taxon>Ascomycota</taxon>
        <taxon>Saccharomycotina</taxon>
        <taxon>Pichiomycetes</taxon>
        <taxon>Pichiales</taxon>
        <taxon>Pichiaceae</taxon>
        <taxon>Ambrosiozyma</taxon>
    </lineage>
</organism>
<gene>
    <name evidence="2" type="ORF">Amon01_000932000</name>
</gene>